<evidence type="ECO:0000313" key="9">
    <source>
        <dbReference type="EMBL" id="MEQ2562660.1"/>
    </source>
</evidence>
<dbReference type="RefSeq" id="WP_349228931.1">
    <property type="nucleotide sequence ID" value="NZ_JBBMFJ010000008.1"/>
</dbReference>
<keyword evidence="4 7" id="KW-0812">Transmembrane</keyword>
<dbReference type="EMBL" id="JBBMFJ010000008">
    <property type="protein sequence ID" value="MEQ2562660.1"/>
    <property type="molecule type" value="Genomic_DNA"/>
</dbReference>
<comment type="subcellular location">
    <subcellularLocation>
        <location evidence="1 7">Cell membrane</location>
        <topology evidence="1 7">Multi-pass membrane protein</topology>
    </subcellularLocation>
</comment>
<feature type="transmembrane region" description="Helical" evidence="7">
    <location>
        <begin position="59"/>
        <end position="80"/>
    </location>
</feature>
<sequence>MNIRKNFWLRSRNRTRHWSGRGGAAVDAEKIQSNICASEMAGRPQTLQRAVRVWNLNRLVRTILVLLFSVFVLSTTVFFVSRMAPGDPLVSYYGDRVERMSPEERSWAEEKLGLDDGIAVQYVRWLKEAAHGDFGISYKYKQDVVTVIRNRVGNTLLLGGIGFLLIFFGSMFLGILCAWREDGLLDRFFCRVGTITSCIPEFWLSLVLILIFSAGLHWLPSSGAYTAGKAGDVADRIRHLILPLSVVVLSHLWYYAFLMRNRMLEEIRGDYVLLARAKGLRKGKILLGHCLRGAMPSYLSIMAIAVPHILGGTYVVETVFSYPGLGTLTYESARYKDYNLLMLLCILSGVLVILCSMATGKINEWLDPRLRVTCGERKVQETEQENGEAAEPHNAEEAEITERLSVQENRADMPQRAVEAAGAEAAESGTVATENLRLESASRKIQNPFSALSAADPRFRIVGIRPSEEAPVQKKVFWYRNKPLLPILVLAGIVLGCICADWIMPKDPAYMDLLNCSVHPGKEFLFGTDTMGRDIFSMIWSGGRISLTIGVLASLIAAAIAILYGAVSGCAPAWLDELLMRLSEIFLSVPNLLLVILLQAAFGKAGVFSLSVVIGATSWAGMAKVVRTEVRQIRNSEYVIAARAMGGSFFYILRRHLTPNFIASILFMAVMNIRSAITAESTLSYMGIGLPLEMISWGSMLSLAEKAMSGGAWWIIVIPGAFLVVTLLCITDIGEAMRRAANRKESNL</sequence>
<protein>
    <submittedName>
        <fullName evidence="9">ABC transporter permease subunit</fullName>
    </submittedName>
</protein>
<evidence type="ECO:0000313" key="10">
    <source>
        <dbReference type="Proteomes" id="UP001437460"/>
    </source>
</evidence>
<comment type="similarity">
    <text evidence="7">Belongs to the binding-protein-dependent transport system permease family.</text>
</comment>
<feature type="transmembrane region" description="Helical" evidence="7">
    <location>
        <begin position="156"/>
        <end position="179"/>
    </location>
</feature>
<feature type="transmembrane region" description="Helical" evidence="7">
    <location>
        <begin position="545"/>
        <end position="566"/>
    </location>
</feature>
<dbReference type="InterPro" id="IPR000515">
    <property type="entry name" value="MetI-like"/>
</dbReference>
<comment type="caution">
    <text evidence="9">The sequence shown here is derived from an EMBL/GenBank/DDBJ whole genome shotgun (WGS) entry which is preliminary data.</text>
</comment>
<evidence type="ECO:0000256" key="3">
    <source>
        <dbReference type="ARBA" id="ARBA00022475"/>
    </source>
</evidence>
<feature type="domain" description="ABC transmembrane type-1" evidence="8">
    <location>
        <begin position="152"/>
        <end position="359"/>
    </location>
</feature>
<feature type="transmembrane region" description="Helical" evidence="7">
    <location>
        <begin position="578"/>
        <end position="601"/>
    </location>
</feature>
<feature type="transmembrane region" description="Helical" evidence="7">
    <location>
        <begin position="240"/>
        <end position="258"/>
    </location>
</feature>
<evidence type="ECO:0000256" key="1">
    <source>
        <dbReference type="ARBA" id="ARBA00004651"/>
    </source>
</evidence>
<dbReference type="Proteomes" id="UP001437460">
    <property type="component" value="Unassembled WGS sequence"/>
</dbReference>
<reference evidence="9 10" key="1">
    <citation type="submission" date="2024-03" db="EMBL/GenBank/DDBJ databases">
        <title>Human intestinal bacterial collection.</title>
        <authorList>
            <person name="Pauvert C."/>
            <person name="Hitch T.C.A."/>
            <person name="Clavel T."/>
        </authorList>
    </citation>
    <scope>NUCLEOTIDE SEQUENCE [LARGE SCALE GENOMIC DNA]</scope>
    <source>
        <strain evidence="9 10">CLA-AP-H27</strain>
    </source>
</reference>
<feature type="transmembrane region" description="Helical" evidence="7">
    <location>
        <begin position="340"/>
        <end position="360"/>
    </location>
</feature>
<feature type="transmembrane region" description="Helical" evidence="7">
    <location>
        <begin position="684"/>
        <end position="704"/>
    </location>
</feature>
<dbReference type="Pfam" id="PF00528">
    <property type="entry name" value="BPD_transp_1"/>
    <property type="match status" value="2"/>
</dbReference>
<keyword evidence="5 7" id="KW-1133">Transmembrane helix</keyword>
<evidence type="ECO:0000256" key="5">
    <source>
        <dbReference type="ARBA" id="ARBA00022989"/>
    </source>
</evidence>
<feature type="transmembrane region" description="Helical" evidence="7">
    <location>
        <begin position="710"/>
        <end position="730"/>
    </location>
</feature>
<dbReference type="Gene3D" id="1.10.3720.10">
    <property type="entry name" value="MetI-like"/>
    <property type="match status" value="2"/>
</dbReference>
<gene>
    <name evidence="9" type="ORF">WMO41_05720</name>
</gene>
<organism evidence="9 10">
    <name type="scientific">Ventrimonas faecis</name>
    <dbReference type="NCBI Taxonomy" id="3133170"/>
    <lineage>
        <taxon>Bacteria</taxon>
        <taxon>Bacillati</taxon>
        <taxon>Bacillota</taxon>
        <taxon>Clostridia</taxon>
        <taxon>Lachnospirales</taxon>
        <taxon>Lachnospiraceae</taxon>
        <taxon>Ventrimonas</taxon>
    </lineage>
</organism>
<proteinExistence type="inferred from homology"/>
<evidence type="ECO:0000259" key="8">
    <source>
        <dbReference type="PROSITE" id="PS50928"/>
    </source>
</evidence>
<dbReference type="PANTHER" id="PTHR30465">
    <property type="entry name" value="INNER MEMBRANE ABC TRANSPORTER"/>
    <property type="match status" value="1"/>
</dbReference>
<keyword evidence="6 7" id="KW-0472">Membrane</keyword>
<evidence type="ECO:0000256" key="4">
    <source>
        <dbReference type="ARBA" id="ARBA00022692"/>
    </source>
</evidence>
<feature type="transmembrane region" description="Helical" evidence="7">
    <location>
        <begin position="607"/>
        <end position="626"/>
    </location>
</feature>
<name>A0ABV1HK19_9FIRM</name>
<dbReference type="InterPro" id="IPR045621">
    <property type="entry name" value="BPD_transp_1_N"/>
</dbReference>
<dbReference type="PROSITE" id="PS50928">
    <property type="entry name" value="ABC_TM1"/>
    <property type="match status" value="2"/>
</dbReference>
<keyword evidence="10" id="KW-1185">Reference proteome</keyword>
<dbReference type="InterPro" id="IPR035906">
    <property type="entry name" value="MetI-like_sf"/>
</dbReference>
<feature type="transmembrane region" description="Helical" evidence="7">
    <location>
        <begin position="484"/>
        <end position="504"/>
    </location>
</feature>
<evidence type="ECO:0000256" key="7">
    <source>
        <dbReference type="RuleBase" id="RU363032"/>
    </source>
</evidence>
<accession>A0ABV1HK19</accession>
<keyword evidence="3" id="KW-1003">Cell membrane</keyword>
<dbReference type="CDD" id="cd06261">
    <property type="entry name" value="TM_PBP2"/>
    <property type="match status" value="2"/>
</dbReference>
<evidence type="ECO:0000256" key="6">
    <source>
        <dbReference type="ARBA" id="ARBA00023136"/>
    </source>
</evidence>
<dbReference type="Pfam" id="PF19300">
    <property type="entry name" value="BPD_transp_1_N"/>
    <property type="match status" value="1"/>
</dbReference>
<feature type="domain" description="ABC transmembrane type-1" evidence="8">
    <location>
        <begin position="543"/>
        <end position="734"/>
    </location>
</feature>
<dbReference type="PANTHER" id="PTHR30465:SF0">
    <property type="entry name" value="OLIGOPEPTIDE TRANSPORT SYSTEM PERMEASE PROTEIN APPB"/>
    <property type="match status" value="1"/>
</dbReference>
<keyword evidence="2 7" id="KW-0813">Transport</keyword>
<feature type="transmembrane region" description="Helical" evidence="7">
    <location>
        <begin position="298"/>
        <end position="320"/>
    </location>
</feature>
<dbReference type="SUPFAM" id="SSF161098">
    <property type="entry name" value="MetI-like"/>
    <property type="match status" value="2"/>
</dbReference>
<feature type="transmembrane region" description="Helical" evidence="7">
    <location>
        <begin position="200"/>
        <end position="220"/>
    </location>
</feature>
<evidence type="ECO:0000256" key="2">
    <source>
        <dbReference type="ARBA" id="ARBA00022448"/>
    </source>
</evidence>